<evidence type="ECO:0000256" key="8">
    <source>
        <dbReference type="ARBA" id="ARBA00022692"/>
    </source>
</evidence>
<evidence type="ECO:0000256" key="11">
    <source>
        <dbReference type="ARBA" id="ARBA00023136"/>
    </source>
</evidence>
<feature type="transmembrane region" description="Helical" evidence="13">
    <location>
        <begin position="323"/>
        <end position="342"/>
    </location>
</feature>
<dbReference type="NCBIfam" id="TIGR00797">
    <property type="entry name" value="matE"/>
    <property type="match status" value="1"/>
</dbReference>
<evidence type="ECO:0000256" key="13">
    <source>
        <dbReference type="SAM" id="Phobius"/>
    </source>
</evidence>
<protein>
    <recommendedName>
        <fullName evidence="4">Probable multidrug resistance protein NorM</fullName>
    </recommendedName>
    <alternativeName>
        <fullName evidence="12">Multidrug-efflux transporter</fullName>
    </alternativeName>
</protein>
<proteinExistence type="inferred from homology"/>
<dbReference type="OrthoDB" id="9776324at2"/>
<dbReference type="PANTHER" id="PTHR43298:SF2">
    <property type="entry name" value="FMN_FAD EXPORTER YEEO-RELATED"/>
    <property type="match status" value="1"/>
</dbReference>
<evidence type="ECO:0000313" key="14">
    <source>
        <dbReference type="EMBL" id="GAP41853.1"/>
    </source>
</evidence>
<dbReference type="Proteomes" id="UP000053370">
    <property type="component" value="Unassembled WGS sequence"/>
</dbReference>
<evidence type="ECO:0000256" key="1">
    <source>
        <dbReference type="ARBA" id="ARBA00003408"/>
    </source>
</evidence>
<keyword evidence="7" id="KW-1003">Cell membrane</keyword>
<sequence>MQKQTHTARFDMTEGSIIRQLLLFSWPLFVGNIFQQLYNTVDSIIVGNFIGSNALAAVGVYSPMNNLLIGLFTGISTGATVIVSQSCGSKNNEKLNKSILVSIWLTVFSGILFTGIGLFIIKWLLQMIHTPAEIFDMALTYSRVMFLGIISVFFYNILCGILRGMGDSIIPLVILIVSNIINGIFLYIFVVILKFGIKGAAYATLLAQTTAAVVTFIYLILSQKKYDINLSGIKPDWSIGKELISIGLPAGLQSAIFSVGFLLQQNLINSFGSVLIASYTIVTRVDQFVMMPMNSFATAITTFVGQNIGALKIQRTQSGIKKTLILSQFTTIGLVALLFVFGDNVMSWFTKDIDVVKTGTNILRTLSAGYILVNTYVILSGAVRGAGDSVAPLMASFFCNVILRVSSAYLIVKLTGNSRLIFVCIASCWTLASIFMIVYYKKGIWRKKIRGIF</sequence>
<dbReference type="GO" id="GO:0015297">
    <property type="term" value="F:antiporter activity"/>
    <property type="evidence" value="ECO:0007669"/>
    <property type="project" value="UniProtKB-KW"/>
</dbReference>
<dbReference type="Pfam" id="PF01554">
    <property type="entry name" value="MatE"/>
    <property type="match status" value="2"/>
</dbReference>
<feature type="transmembrane region" description="Helical" evidence="13">
    <location>
        <begin position="199"/>
        <end position="221"/>
    </location>
</feature>
<accession>A0A0S7BNW3</accession>
<evidence type="ECO:0000313" key="15">
    <source>
        <dbReference type="Proteomes" id="UP000053370"/>
    </source>
</evidence>
<dbReference type="GO" id="GO:0042910">
    <property type="term" value="F:xenobiotic transmembrane transporter activity"/>
    <property type="evidence" value="ECO:0007669"/>
    <property type="project" value="InterPro"/>
</dbReference>
<dbReference type="InterPro" id="IPR002528">
    <property type="entry name" value="MATE_fam"/>
</dbReference>
<dbReference type="GO" id="GO:0005886">
    <property type="term" value="C:plasma membrane"/>
    <property type="evidence" value="ECO:0007669"/>
    <property type="project" value="UniProtKB-SubCell"/>
</dbReference>
<feature type="transmembrane region" description="Helical" evidence="13">
    <location>
        <begin position="293"/>
        <end position="311"/>
    </location>
</feature>
<dbReference type="EMBL" id="DF968181">
    <property type="protein sequence ID" value="GAP41853.1"/>
    <property type="molecule type" value="Genomic_DNA"/>
</dbReference>
<evidence type="ECO:0000256" key="4">
    <source>
        <dbReference type="ARBA" id="ARBA00020268"/>
    </source>
</evidence>
<comment type="subcellular location">
    <subcellularLocation>
        <location evidence="2">Cell membrane</location>
        <topology evidence="2">Multi-pass membrane protein</topology>
    </subcellularLocation>
</comment>
<evidence type="ECO:0000256" key="9">
    <source>
        <dbReference type="ARBA" id="ARBA00022989"/>
    </source>
</evidence>
<keyword evidence="5" id="KW-0813">Transport</keyword>
<dbReference type="PANTHER" id="PTHR43298">
    <property type="entry name" value="MULTIDRUG RESISTANCE PROTEIN NORM-RELATED"/>
    <property type="match status" value="1"/>
</dbReference>
<dbReference type="InterPro" id="IPR050222">
    <property type="entry name" value="MATE_MdtK"/>
</dbReference>
<evidence type="ECO:0000256" key="5">
    <source>
        <dbReference type="ARBA" id="ARBA00022448"/>
    </source>
</evidence>
<evidence type="ECO:0000256" key="3">
    <source>
        <dbReference type="ARBA" id="ARBA00010199"/>
    </source>
</evidence>
<keyword evidence="15" id="KW-1185">Reference proteome</keyword>
<evidence type="ECO:0000256" key="10">
    <source>
        <dbReference type="ARBA" id="ARBA00023065"/>
    </source>
</evidence>
<keyword evidence="6" id="KW-0050">Antiport</keyword>
<organism evidence="14">
    <name type="scientific">Flexilinea flocculi</name>
    <dbReference type="NCBI Taxonomy" id="1678840"/>
    <lineage>
        <taxon>Bacteria</taxon>
        <taxon>Bacillati</taxon>
        <taxon>Chloroflexota</taxon>
        <taxon>Anaerolineae</taxon>
        <taxon>Anaerolineales</taxon>
        <taxon>Anaerolineaceae</taxon>
        <taxon>Flexilinea</taxon>
    </lineage>
</organism>
<dbReference type="AlphaFoldDB" id="A0A0S7BNW3"/>
<feature type="transmembrane region" description="Helical" evidence="13">
    <location>
        <begin position="67"/>
        <end position="87"/>
    </location>
</feature>
<dbReference type="STRING" id="1678840.ATC1_131849"/>
<feature type="transmembrane region" description="Helical" evidence="13">
    <location>
        <begin position="99"/>
        <end position="121"/>
    </location>
</feature>
<reference evidence="14" key="1">
    <citation type="journal article" date="2015" name="Genome Announc.">
        <title>Draft Genome Sequence of Anaerolineae Strain TC1, a Novel Isolate from a Methanogenic Wastewater Treatment System.</title>
        <authorList>
            <person name="Matsuura N."/>
            <person name="Tourlousse D.M."/>
            <person name="Sun L."/>
            <person name="Toyonaga M."/>
            <person name="Kuroda K."/>
            <person name="Ohashi A."/>
            <person name="Cruz R."/>
            <person name="Yamaguchi T."/>
            <person name="Sekiguchi Y."/>
        </authorList>
    </citation>
    <scope>NUCLEOTIDE SEQUENCE [LARGE SCALE GENOMIC DNA]</scope>
    <source>
        <strain evidence="14">TC1</strain>
    </source>
</reference>
<evidence type="ECO:0000256" key="2">
    <source>
        <dbReference type="ARBA" id="ARBA00004651"/>
    </source>
</evidence>
<name>A0A0S7BNW3_9CHLR</name>
<dbReference type="GO" id="GO:0006811">
    <property type="term" value="P:monoatomic ion transport"/>
    <property type="evidence" value="ECO:0007669"/>
    <property type="project" value="UniProtKB-KW"/>
</dbReference>
<dbReference type="PIRSF" id="PIRSF006603">
    <property type="entry name" value="DinF"/>
    <property type="match status" value="1"/>
</dbReference>
<feature type="transmembrane region" description="Helical" evidence="13">
    <location>
        <begin position="362"/>
        <end position="383"/>
    </location>
</feature>
<keyword evidence="10" id="KW-0406">Ion transport</keyword>
<dbReference type="CDD" id="cd13138">
    <property type="entry name" value="MATE_yoeA_like"/>
    <property type="match status" value="1"/>
</dbReference>
<feature type="transmembrane region" description="Helical" evidence="13">
    <location>
        <begin position="418"/>
        <end position="440"/>
    </location>
</feature>
<feature type="transmembrane region" description="Helical" evidence="13">
    <location>
        <begin position="141"/>
        <end position="162"/>
    </location>
</feature>
<feature type="transmembrane region" description="Helical" evidence="13">
    <location>
        <begin position="21"/>
        <end position="38"/>
    </location>
</feature>
<evidence type="ECO:0000256" key="7">
    <source>
        <dbReference type="ARBA" id="ARBA00022475"/>
    </source>
</evidence>
<dbReference type="InterPro" id="IPR048279">
    <property type="entry name" value="MdtK-like"/>
</dbReference>
<comment type="similarity">
    <text evidence="3">Belongs to the multi antimicrobial extrusion (MATE) (TC 2.A.66.1) family.</text>
</comment>
<evidence type="ECO:0000256" key="6">
    <source>
        <dbReference type="ARBA" id="ARBA00022449"/>
    </source>
</evidence>
<keyword evidence="9 13" id="KW-1133">Transmembrane helix</keyword>
<feature type="transmembrane region" description="Helical" evidence="13">
    <location>
        <begin position="390"/>
        <end position="412"/>
    </location>
</feature>
<keyword evidence="11 13" id="KW-0472">Membrane</keyword>
<evidence type="ECO:0000256" key="12">
    <source>
        <dbReference type="ARBA" id="ARBA00031636"/>
    </source>
</evidence>
<gene>
    <name evidence="14" type="ORF">ATC1_131849</name>
</gene>
<keyword evidence="8 13" id="KW-0812">Transmembrane</keyword>
<dbReference type="PATRIC" id="fig|1678840.3.peg.3392"/>
<comment type="function">
    <text evidence="1">Multidrug efflux pump.</text>
</comment>
<dbReference type="RefSeq" id="WP_062283884.1">
    <property type="nucleotide sequence ID" value="NZ_DF968181.1"/>
</dbReference>
<feature type="transmembrane region" description="Helical" evidence="13">
    <location>
        <begin position="169"/>
        <end position="193"/>
    </location>
</feature>